<protein>
    <submittedName>
        <fullName evidence="3">Enamine deaminase RidA (YjgF/YER057c/UK114 family)</fullName>
    </submittedName>
</protein>
<feature type="region of interest" description="Disordered" evidence="2">
    <location>
        <begin position="49"/>
        <end position="82"/>
    </location>
</feature>
<dbReference type="GO" id="GO:0019239">
    <property type="term" value="F:deaminase activity"/>
    <property type="evidence" value="ECO:0007669"/>
    <property type="project" value="TreeGrafter"/>
</dbReference>
<name>A0A9X2K1N8_9ACTN</name>
<dbReference type="PANTHER" id="PTHR11803">
    <property type="entry name" value="2-IMINOBUTANOATE/2-IMINOPROPANOATE DEAMINASE RIDA"/>
    <property type="match status" value="1"/>
</dbReference>
<dbReference type="InterPro" id="IPR006175">
    <property type="entry name" value="YjgF/YER057c/UK114"/>
</dbReference>
<dbReference type="Proteomes" id="UP001139648">
    <property type="component" value="Unassembled WGS sequence"/>
</dbReference>
<sequence length="367" mass="37943">MNVSVAHGTVRLPALPAPTAAEAYARAAAALARAGLSAADVVQVIEYLTPSDRSPDDTRSGDAQPGDARSDGARPGGGSAADVAAREAAGLGGVTVSRVPVERLITPDDRIAVEITAHPGGGHRITTPSGVVTVADEIVYLPLVLPADLTAGFRDQYRSCLETAAHLLRAAGTGLHALVRTTDYTATATRADYPRCGRPRKELLGGSPGGYPGAAGILVDHPVTDGAMVALDATASRHPLRGVNPGWTRYDTLTYQPAVAAGNTLFMSGFGALDPATQQALYDGDLPAQAAFVYASIGSVLRAAGLAGSAVVRLVEYVTPAALPRYHELDGLRERCFPGTHVLTSVVCSALLRPEFLIEVVPTAVFP</sequence>
<dbReference type="AlphaFoldDB" id="A0A9X2K1N8"/>
<dbReference type="InterPro" id="IPR035959">
    <property type="entry name" value="RutC-like_sf"/>
</dbReference>
<dbReference type="PANTHER" id="PTHR11803:SF58">
    <property type="entry name" value="PROTEIN HMF1-RELATED"/>
    <property type="match status" value="1"/>
</dbReference>
<dbReference type="SUPFAM" id="SSF55298">
    <property type="entry name" value="YjgF-like"/>
    <property type="match status" value="2"/>
</dbReference>
<dbReference type="RefSeq" id="WP_253744624.1">
    <property type="nucleotide sequence ID" value="NZ_BAABKA010000015.1"/>
</dbReference>
<comment type="similarity">
    <text evidence="1">Belongs to the RutC family.</text>
</comment>
<dbReference type="Pfam" id="PF01042">
    <property type="entry name" value="Ribonuc_L-PSP"/>
    <property type="match status" value="1"/>
</dbReference>
<evidence type="ECO:0000256" key="2">
    <source>
        <dbReference type="SAM" id="MobiDB-lite"/>
    </source>
</evidence>
<evidence type="ECO:0000256" key="1">
    <source>
        <dbReference type="ARBA" id="ARBA00010552"/>
    </source>
</evidence>
<proteinExistence type="inferred from homology"/>
<evidence type="ECO:0000313" key="4">
    <source>
        <dbReference type="Proteomes" id="UP001139648"/>
    </source>
</evidence>
<reference evidence="3" key="1">
    <citation type="submission" date="2022-06" db="EMBL/GenBank/DDBJ databases">
        <title>Sequencing the genomes of 1000 actinobacteria strains.</title>
        <authorList>
            <person name="Klenk H.-P."/>
        </authorList>
    </citation>
    <scope>NUCLEOTIDE SEQUENCE</scope>
    <source>
        <strain evidence="3">DSM 46694</strain>
    </source>
</reference>
<dbReference type="CDD" id="cd00448">
    <property type="entry name" value="YjgF_YER057c_UK114_family"/>
    <property type="match status" value="1"/>
</dbReference>
<dbReference type="EMBL" id="JAMZEB010000002">
    <property type="protein sequence ID" value="MCP2357502.1"/>
    <property type="molecule type" value="Genomic_DNA"/>
</dbReference>
<evidence type="ECO:0000313" key="3">
    <source>
        <dbReference type="EMBL" id="MCP2357502.1"/>
    </source>
</evidence>
<dbReference type="Gene3D" id="3.30.1330.40">
    <property type="entry name" value="RutC-like"/>
    <property type="match status" value="2"/>
</dbReference>
<gene>
    <name evidence="3" type="ORF">HD597_004522</name>
</gene>
<dbReference type="GO" id="GO:0005829">
    <property type="term" value="C:cytosol"/>
    <property type="evidence" value="ECO:0007669"/>
    <property type="project" value="TreeGrafter"/>
</dbReference>
<keyword evidence="4" id="KW-1185">Reference proteome</keyword>
<organism evidence="3 4">
    <name type="scientific">Nonomuraea thailandensis</name>
    <dbReference type="NCBI Taxonomy" id="1188745"/>
    <lineage>
        <taxon>Bacteria</taxon>
        <taxon>Bacillati</taxon>
        <taxon>Actinomycetota</taxon>
        <taxon>Actinomycetes</taxon>
        <taxon>Streptosporangiales</taxon>
        <taxon>Streptosporangiaceae</taxon>
        <taxon>Nonomuraea</taxon>
    </lineage>
</organism>
<accession>A0A9X2K1N8</accession>
<comment type="caution">
    <text evidence="3">The sequence shown here is derived from an EMBL/GenBank/DDBJ whole genome shotgun (WGS) entry which is preliminary data.</text>
</comment>